<protein>
    <recommendedName>
        <fullName evidence="2">Dual specificity phosphatase catalytic domain-containing protein</fullName>
    </recommendedName>
</protein>
<sequence>MNVKSRQLMEVTVGGFPSAPEACDYCFGSFTKTGVPPAGPVAPACVCMSYPDGAEHNMFCATPVSAAAYVKEKGGCLCQARDMESMGQERAVSALGGAVLLAVASAPGPVPLVGSCGQRAFDGAAFENINVKGALSTSCQARLGALGALLLLRHWAPPGAELFRQGAAELRGGAAGGVDAEQLTAKLAAIPTERVSLDDSRKGLQPVVSELRQRASAPEQLAKFDVFTGWADRGGLLGARGRGDAEREHAADALGASRAASDAVANEVTAKLAHQGRRAQARPAVEAGPGAHGHGGPVQLAPRERRLGAFGAKGGFDSPPGRASDARFAGVVPGGVTRFNECLRVSEGLSDFNRKVLQAEAKVPHGGDLAPRCPVELNIGALVCESMSTRRATQATGWAPGTFEVLAVAAPTLDIAALHGAGFFSNGLADLVVHQLIIFRVRKARKAGLLSGRLRVRPVFLKAPRASASGEPAAGSVSKGGRLPAASARRAGRPAMAAAAPEEPAWLACYRARRPASQSRVAWEVPGQSPLAKRPSASRLASVRGRPAGKQEVAAAWLQGLSAEARLRAADDPPTARANLRRAITDSSCPEVRADAAGGWRYTGAVLRAADAALGIAPPRAQPAFRAAGAGPAASGDGAPLQTRKVLAGSGPGSLELWWSDFEAAARADLLAAQGITHRLNVAAEVEKSFRGHEATMVTATVPMVDAFDDADAEDNIRVWVAQLGQVMEVLRGWSREGAVVNVNCQMGKNRSGAALLIWLCQACGWGLVRAVEHLRGITSLACGNPHMMKAVCIFLGSSESVPLNPAGDGGGWICVSPPGTPRAGAVQAFEDVARLAIDRLAAAAEGAAEGAAEDGDDGDEGPCEGLAPLFGELSGAED</sequence>
<proteinExistence type="predicted"/>
<comment type="caution">
    <text evidence="3">The sequence shown here is derived from an EMBL/GenBank/DDBJ whole genome shotgun (WGS) entry which is preliminary data.</text>
</comment>
<evidence type="ECO:0000313" key="3">
    <source>
        <dbReference type="EMBL" id="CAK0788118.1"/>
    </source>
</evidence>
<dbReference type="Pfam" id="PF00782">
    <property type="entry name" value="DSPc"/>
    <property type="match status" value="1"/>
</dbReference>
<dbReference type="InterPro" id="IPR029021">
    <property type="entry name" value="Prot-tyrosine_phosphatase-like"/>
</dbReference>
<dbReference type="EMBL" id="CAUYUJ010000002">
    <property type="protein sequence ID" value="CAK0788118.1"/>
    <property type="molecule type" value="Genomic_DNA"/>
</dbReference>
<feature type="compositionally biased region" description="Acidic residues" evidence="1">
    <location>
        <begin position="852"/>
        <end position="863"/>
    </location>
</feature>
<dbReference type="SUPFAM" id="SSF52799">
    <property type="entry name" value="(Phosphotyrosine protein) phosphatases II"/>
    <property type="match status" value="1"/>
</dbReference>
<accession>A0ABN9PAJ7</accession>
<gene>
    <name evidence="3" type="ORF">PCOR1329_LOCUS83</name>
</gene>
<evidence type="ECO:0000259" key="2">
    <source>
        <dbReference type="Pfam" id="PF00782"/>
    </source>
</evidence>
<keyword evidence="4" id="KW-1185">Reference proteome</keyword>
<dbReference type="InterPro" id="IPR000340">
    <property type="entry name" value="Dual-sp_phosphatase_cat-dom"/>
</dbReference>
<name>A0ABN9PAJ7_9DINO</name>
<feature type="domain" description="Dual specificity phosphatase catalytic" evidence="2">
    <location>
        <begin position="665"/>
        <end position="791"/>
    </location>
</feature>
<organism evidence="3 4">
    <name type="scientific">Prorocentrum cordatum</name>
    <dbReference type="NCBI Taxonomy" id="2364126"/>
    <lineage>
        <taxon>Eukaryota</taxon>
        <taxon>Sar</taxon>
        <taxon>Alveolata</taxon>
        <taxon>Dinophyceae</taxon>
        <taxon>Prorocentrales</taxon>
        <taxon>Prorocentraceae</taxon>
        <taxon>Prorocentrum</taxon>
    </lineage>
</organism>
<dbReference type="Gene3D" id="3.90.190.10">
    <property type="entry name" value="Protein tyrosine phosphatase superfamily"/>
    <property type="match status" value="1"/>
</dbReference>
<reference evidence="3" key="1">
    <citation type="submission" date="2023-10" db="EMBL/GenBank/DDBJ databases">
        <authorList>
            <person name="Chen Y."/>
            <person name="Shah S."/>
            <person name="Dougan E. K."/>
            <person name="Thang M."/>
            <person name="Chan C."/>
        </authorList>
    </citation>
    <scope>NUCLEOTIDE SEQUENCE [LARGE SCALE GENOMIC DNA]</scope>
</reference>
<feature type="region of interest" description="Disordered" evidence="1">
    <location>
        <begin position="848"/>
        <end position="879"/>
    </location>
</feature>
<evidence type="ECO:0000313" key="4">
    <source>
        <dbReference type="Proteomes" id="UP001189429"/>
    </source>
</evidence>
<dbReference type="Proteomes" id="UP001189429">
    <property type="component" value="Unassembled WGS sequence"/>
</dbReference>
<evidence type="ECO:0000256" key="1">
    <source>
        <dbReference type="SAM" id="MobiDB-lite"/>
    </source>
</evidence>